<comment type="caution">
    <text evidence="2">The sequence shown here is derived from an EMBL/GenBank/DDBJ whole genome shotgun (WGS) entry which is preliminary data.</text>
</comment>
<reference evidence="2 3" key="1">
    <citation type="submission" date="2019-12" db="EMBL/GenBank/DDBJ databases">
        <title>Genomic-based taxomic classification of the family Erythrobacteraceae.</title>
        <authorList>
            <person name="Xu L."/>
        </authorList>
    </citation>
    <scope>NUCLEOTIDE SEQUENCE [LARGE SCALE GENOMIC DNA]</scope>
    <source>
        <strain evidence="2 3">S36</strain>
    </source>
</reference>
<dbReference type="Pfam" id="PF05013">
    <property type="entry name" value="FGase"/>
    <property type="match status" value="1"/>
</dbReference>
<dbReference type="Gene3D" id="3.40.630.40">
    <property type="entry name" value="Zn-dependent exopeptidases"/>
    <property type="match status" value="1"/>
</dbReference>
<dbReference type="AlphaFoldDB" id="A0A6I4TUW8"/>
<dbReference type="GO" id="GO:0016787">
    <property type="term" value="F:hydrolase activity"/>
    <property type="evidence" value="ECO:0007669"/>
    <property type="project" value="UniProtKB-KW"/>
</dbReference>
<organism evidence="2 3">
    <name type="scientific">Croceibacterium xixiisoli</name>
    <dbReference type="NCBI Taxonomy" id="1476466"/>
    <lineage>
        <taxon>Bacteria</taxon>
        <taxon>Pseudomonadati</taxon>
        <taxon>Pseudomonadota</taxon>
        <taxon>Alphaproteobacteria</taxon>
        <taxon>Sphingomonadales</taxon>
        <taxon>Erythrobacteraceae</taxon>
        <taxon>Croceibacterium</taxon>
    </lineage>
</organism>
<dbReference type="OrthoDB" id="9802050at2"/>
<dbReference type="InterPro" id="IPR007709">
    <property type="entry name" value="N-FG_amidohydro"/>
</dbReference>
<accession>A0A6I4TUW8</accession>
<dbReference type="EMBL" id="WTYJ01000001">
    <property type="protein sequence ID" value="MXO98990.1"/>
    <property type="molecule type" value="Genomic_DNA"/>
</dbReference>
<proteinExistence type="predicted"/>
<gene>
    <name evidence="2" type="ORF">GRI97_08315</name>
</gene>
<evidence type="ECO:0000256" key="1">
    <source>
        <dbReference type="SAM" id="MobiDB-lite"/>
    </source>
</evidence>
<protein>
    <submittedName>
        <fullName evidence="2">N-formylglutamate amidohydrolase</fullName>
    </submittedName>
</protein>
<evidence type="ECO:0000313" key="3">
    <source>
        <dbReference type="Proteomes" id="UP000469430"/>
    </source>
</evidence>
<sequence>MAVVENPFDESSRKVPGGSIPGLPAHPAFTLTDPDPLLLPVVVAVPHAGRSYPADLSAQMRYPAAASLRLEDRMVDSVGEAVARATGSVLLVAHAPRAMIDLNRAPDDIDWEMITGGNPAGAQRHAAGRRARNGLGLIPRRLPAMGEIWRRPMAPADLTTRIEQVHKPYHGALSTTLERLRDLWGAALLIDLHSMPPLGAQQGGDRGADVVVGDRFGAACGGSLAAATCDYLTASGLAVAHNRPYAGGYVLDRHAAPARGIHALQLELCRTIYLDADLRETGPGLGGVITTLTGLVRFLAAELAGDQRLPQAAE</sequence>
<dbReference type="SUPFAM" id="SSF53187">
    <property type="entry name" value="Zn-dependent exopeptidases"/>
    <property type="match status" value="1"/>
</dbReference>
<keyword evidence="3" id="KW-1185">Reference proteome</keyword>
<dbReference type="RefSeq" id="WP_161390575.1">
    <property type="nucleotide sequence ID" value="NZ_JBHSCP010000001.1"/>
</dbReference>
<name>A0A6I4TUW8_9SPHN</name>
<evidence type="ECO:0000313" key="2">
    <source>
        <dbReference type="EMBL" id="MXO98990.1"/>
    </source>
</evidence>
<dbReference type="Proteomes" id="UP000469430">
    <property type="component" value="Unassembled WGS sequence"/>
</dbReference>
<keyword evidence="2" id="KW-0378">Hydrolase</keyword>
<feature type="region of interest" description="Disordered" evidence="1">
    <location>
        <begin position="1"/>
        <end position="20"/>
    </location>
</feature>